<dbReference type="OrthoDB" id="3231229at2"/>
<evidence type="ECO:0000256" key="1">
    <source>
        <dbReference type="SAM" id="MobiDB-lite"/>
    </source>
</evidence>
<evidence type="ECO:0000313" key="3">
    <source>
        <dbReference type="Proteomes" id="UP000325849"/>
    </source>
</evidence>
<feature type="compositionally biased region" description="Basic and acidic residues" evidence="1">
    <location>
        <begin position="48"/>
        <end position="62"/>
    </location>
</feature>
<gene>
    <name evidence="2" type="ORF">FNH09_34460</name>
</gene>
<protein>
    <submittedName>
        <fullName evidence="2">Uncharacterized protein</fullName>
    </submittedName>
</protein>
<name>A0A5N8VQM7_9ACTN</name>
<accession>A0A5N8VQM7</accession>
<organism evidence="2 3">
    <name type="scientific">Streptomyces adustus</name>
    <dbReference type="NCBI Taxonomy" id="1609272"/>
    <lineage>
        <taxon>Bacteria</taxon>
        <taxon>Bacillati</taxon>
        <taxon>Actinomycetota</taxon>
        <taxon>Actinomycetes</taxon>
        <taxon>Kitasatosporales</taxon>
        <taxon>Streptomycetaceae</taxon>
        <taxon>Streptomyces</taxon>
    </lineage>
</organism>
<feature type="region of interest" description="Disordered" evidence="1">
    <location>
        <begin position="46"/>
        <end position="87"/>
    </location>
</feature>
<reference evidence="2 3" key="1">
    <citation type="submission" date="2019-07" db="EMBL/GenBank/DDBJ databases">
        <title>New species of Amycolatopsis and Streptomyces.</title>
        <authorList>
            <person name="Duangmal K."/>
            <person name="Teo W.F.A."/>
            <person name="Lipun K."/>
        </authorList>
    </citation>
    <scope>NUCLEOTIDE SEQUENCE [LARGE SCALE GENOMIC DNA]</scope>
    <source>
        <strain evidence="2 3">NBRC 109810</strain>
    </source>
</reference>
<proteinExistence type="predicted"/>
<feature type="compositionally biased region" description="Polar residues" evidence="1">
    <location>
        <begin position="78"/>
        <end position="87"/>
    </location>
</feature>
<comment type="caution">
    <text evidence="2">The sequence shown here is derived from an EMBL/GenBank/DDBJ whole genome shotgun (WGS) entry which is preliminary data.</text>
</comment>
<sequence>MIAGCRHLLAVWDGSPSSGRDATAHLVAYARAHAVPVDVVWPQGAAREGMRIAPEPDRDDVPRGSGDSSATVGPWPTPETSEAGTSR</sequence>
<dbReference type="Proteomes" id="UP000325849">
    <property type="component" value="Unassembled WGS sequence"/>
</dbReference>
<evidence type="ECO:0000313" key="2">
    <source>
        <dbReference type="EMBL" id="MPY36145.1"/>
    </source>
</evidence>
<keyword evidence="3" id="KW-1185">Reference proteome</keyword>
<dbReference type="AlphaFoldDB" id="A0A5N8VQM7"/>
<dbReference type="EMBL" id="VJZD01000200">
    <property type="protein sequence ID" value="MPY36145.1"/>
    <property type="molecule type" value="Genomic_DNA"/>
</dbReference>